<name>F4WWH7_ACREC</name>
<dbReference type="AlphaFoldDB" id="F4WWH7"/>
<reference evidence="2" key="1">
    <citation type="submission" date="2011-02" db="EMBL/GenBank/DDBJ databases">
        <title>The genome of the leaf-cutting ant Acromyrmex echinatior suggests key adaptations to social evolution and fungus farming.</title>
        <authorList>
            <person name="Nygaard S."/>
            <person name="Zhang G."/>
        </authorList>
    </citation>
    <scope>NUCLEOTIDE SEQUENCE</scope>
</reference>
<organism evidence="3">
    <name type="scientific">Acromyrmex echinatior</name>
    <name type="common">Panamanian leafcutter ant</name>
    <name type="synonym">Acromyrmex octospinosus echinatior</name>
    <dbReference type="NCBI Taxonomy" id="103372"/>
    <lineage>
        <taxon>Eukaryota</taxon>
        <taxon>Metazoa</taxon>
        <taxon>Ecdysozoa</taxon>
        <taxon>Arthropoda</taxon>
        <taxon>Hexapoda</taxon>
        <taxon>Insecta</taxon>
        <taxon>Pterygota</taxon>
        <taxon>Neoptera</taxon>
        <taxon>Endopterygota</taxon>
        <taxon>Hymenoptera</taxon>
        <taxon>Apocrita</taxon>
        <taxon>Aculeata</taxon>
        <taxon>Formicoidea</taxon>
        <taxon>Formicidae</taxon>
        <taxon>Myrmicinae</taxon>
        <taxon>Acromyrmex</taxon>
    </lineage>
</organism>
<evidence type="ECO:0000313" key="3">
    <source>
        <dbReference type="Proteomes" id="UP000007755"/>
    </source>
</evidence>
<protein>
    <submittedName>
        <fullName evidence="2">Uncharacterized protein</fullName>
    </submittedName>
</protein>
<feature type="compositionally biased region" description="Basic and acidic residues" evidence="1">
    <location>
        <begin position="98"/>
        <end position="112"/>
    </location>
</feature>
<feature type="compositionally biased region" description="Acidic residues" evidence="1">
    <location>
        <begin position="113"/>
        <end position="125"/>
    </location>
</feature>
<feature type="compositionally biased region" description="Basic and acidic residues" evidence="1">
    <location>
        <begin position="79"/>
        <end position="91"/>
    </location>
</feature>
<evidence type="ECO:0000256" key="1">
    <source>
        <dbReference type="SAM" id="MobiDB-lite"/>
    </source>
</evidence>
<keyword evidence="3" id="KW-1185">Reference proteome</keyword>
<dbReference type="Proteomes" id="UP000007755">
    <property type="component" value="Unassembled WGS sequence"/>
</dbReference>
<dbReference type="InParanoid" id="F4WWH7"/>
<feature type="region of interest" description="Disordered" evidence="1">
    <location>
        <begin position="29"/>
        <end position="56"/>
    </location>
</feature>
<evidence type="ECO:0000313" key="2">
    <source>
        <dbReference type="EMBL" id="EGI61519.1"/>
    </source>
</evidence>
<gene>
    <name evidence="2" type="ORF">G5I_10294</name>
</gene>
<dbReference type="EMBL" id="GL888406">
    <property type="protein sequence ID" value="EGI61519.1"/>
    <property type="molecule type" value="Genomic_DNA"/>
</dbReference>
<proteinExistence type="predicted"/>
<sequence>MPSWFSCRLVSFRFIPFRFVDRLVEALEEPPSRASITADSQLEEDGSGDGRNKKVENLESQSLRFFSAAQTPARILVRKNGEKMRKKETKLNTKQNHSFHEDENKVKDKNEDRSEDEEEERTEIL</sequence>
<feature type="region of interest" description="Disordered" evidence="1">
    <location>
        <begin position="78"/>
        <end position="125"/>
    </location>
</feature>
<accession>F4WWH7</accession>